<dbReference type="InterPro" id="IPR011009">
    <property type="entry name" value="Kinase-like_dom_sf"/>
</dbReference>
<dbReference type="Proteomes" id="UP000332933">
    <property type="component" value="Unassembled WGS sequence"/>
</dbReference>
<dbReference type="PANTHER" id="PTHR44899">
    <property type="entry name" value="CAMK FAMILY PROTEIN KINASE"/>
    <property type="match status" value="1"/>
</dbReference>
<dbReference type="CDD" id="cd08215">
    <property type="entry name" value="STKc_Nek"/>
    <property type="match status" value="1"/>
</dbReference>
<organism evidence="12 13">
    <name type="scientific">Aphanomyces stellatus</name>
    <dbReference type="NCBI Taxonomy" id="120398"/>
    <lineage>
        <taxon>Eukaryota</taxon>
        <taxon>Sar</taxon>
        <taxon>Stramenopiles</taxon>
        <taxon>Oomycota</taxon>
        <taxon>Saprolegniomycetes</taxon>
        <taxon>Saprolegniales</taxon>
        <taxon>Verrucalvaceae</taxon>
        <taxon>Aphanomyces</taxon>
    </lineage>
</organism>
<reference evidence="11" key="2">
    <citation type="submission" date="2019-06" db="EMBL/GenBank/DDBJ databases">
        <title>Genomics analysis of Aphanomyces spp. identifies a new class of oomycete effector associated with host adaptation.</title>
        <authorList>
            <person name="Gaulin E."/>
        </authorList>
    </citation>
    <scope>NUCLEOTIDE SEQUENCE</scope>
    <source>
        <strain evidence="11">CBS 578.67</strain>
    </source>
</reference>
<keyword evidence="2" id="KW-0723">Serine/threonine-protein kinase</keyword>
<dbReference type="Gene3D" id="1.10.510.10">
    <property type="entry name" value="Transferase(Phosphotransferase) domain 1"/>
    <property type="match status" value="1"/>
</dbReference>
<evidence type="ECO:0000256" key="3">
    <source>
        <dbReference type="ARBA" id="ARBA00022679"/>
    </source>
</evidence>
<reference evidence="12 13" key="1">
    <citation type="submission" date="2019-03" db="EMBL/GenBank/DDBJ databases">
        <authorList>
            <person name="Gaulin E."/>
            <person name="Dumas B."/>
        </authorList>
    </citation>
    <scope>NUCLEOTIDE SEQUENCE [LARGE SCALE GENOMIC DNA]</scope>
    <source>
        <strain evidence="12">CBS 568.67</strain>
    </source>
</reference>
<dbReference type="SUPFAM" id="SSF56112">
    <property type="entry name" value="Protein kinase-like (PK-like)"/>
    <property type="match status" value="1"/>
</dbReference>
<feature type="domain" description="Protein kinase" evidence="10">
    <location>
        <begin position="4"/>
        <end position="252"/>
    </location>
</feature>
<feature type="region of interest" description="Disordered" evidence="9">
    <location>
        <begin position="284"/>
        <end position="307"/>
    </location>
</feature>
<evidence type="ECO:0000256" key="6">
    <source>
        <dbReference type="ARBA" id="ARBA00022840"/>
    </source>
</evidence>
<dbReference type="InterPro" id="IPR051131">
    <property type="entry name" value="NEK_Ser/Thr_kinase_NIMA"/>
</dbReference>
<accession>A0A485L1I9</accession>
<evidence type="ECO:0000259" key="10">
    <source>
        <dbReference type="PROSITE" id="PS50011"/>
    </source>
</evidence>
<protein>
    <recommendedName>
        <fullName evidence="1">non-specific serine/threonine protein kinase</fullName>
        <ecNumber evidence="1">2.7.11.1</ecNumber>
    </recommendedName>
</protein>
<proteinExistence type="predicted"/>
<keyword evidence="13" id="KW-1185">Reference proteome</keyword>
<dbReference type="EC" id="2.7.11.1" evidence="1"/>
<dbReference type="PROSITE" id="PS50011">
    <property type="entry name" value="PROTEIN_KINASE_DOM"/>
    <property type="match status" value="1"/>
</dbReference>
<name>A0A485L1I9_9STRA</name>
<sequence length="432" mass="48480">MDQYETIRELGRGSQGEAILIQSKATHELFVAKSVRGGSDPRLLSEAHLLQSLDHPNIIRYVACIQEPKAVWLIMEYADGGDLGDLIANTVAKGEYVAEAEAMRLLIQLTLAVEYLHRKNILHRDIKPHNVFLTADGLVKLGDFGIAKTLDNTLAAAQTQIGTPLSPEICEGNDYNTKSDIWSLGCLVYELLALKSPFHDKTMPLILAKILTSTPEALPTQFSPALRELTMQLLSKEPNIRPDASAILHSSIVQSTMMQFVSCMPRKVPSKPFMRVSSMPQLPPLHSLLDHLHQPPPSTRQQQPTQKDIPLSHDELARQQYLENQRAARQYKERMDKLKNDPPPFATPITSPRHALLGNAIVSLVCRSPEKMLLERTCHSTLTTFDRAISRYNSVDYETMLAQERRRVYVETKALHERMRVMQLSSAAAALE</sequence>
<evidence type="ECO:0000256" key="4">
    <source>
        <dbReference type="ARBA" id="ARBA00022741"/>
    </source>
</evidence>
<dbReference type="AlphaFoldDB" id="A0A485L1I9"/>
<dbReference type="InterPro" id="IPR008271">
    <property type="entry name" value="Ser/Thr_kinase_AS"/>
</dbReference>
<dbReference type="PANTHER" id="PTHR44899:SF3">
    <property type="entry name" value="SERINE_THREONINE-PROTEIN KINASE NEK1"/>
    <property type="match status" value="1"/>
</dbReference>
<evidence type="ECO:0000313" key="12">
    <source>
        <dbReference type="EMBL" id="VFT90740.1"/>
    </source>
</evidence>
<evidence type="ECO:0000313" key="11">
    <source>
        <dbReference type="EMBL" id="KAF0695267.1"/>
    </source>
</evidence>
<keyword evidence="3" id="KW-0808">Transferase</keyword>
<evidence type="ECO:0000313" key="13">
    <source>
        <dbReference type="Proteomes" id="UP000332933"/>
    </source>
</evidence>
<comment type="catalytic activity">
    <reaction evidence="8">
        <text>L-seryl-[protein] + ATP = O-phospho-L-seryl-[protein] + ADP + H(+)</text>
        <dbReference type="Rhea" id="RHEA:17989"/>
        <dbReference type="Rhea" id="RHEA-COMP:9863"/>
        <dbReference type="Rhea" id="RHEA-COMP:11604"/>
        <dbReference type="ChEBI" id="CHEBI:15378"/>
        <dbReference type="ChEBI" id="CHEBI:29999"/>
        <dbReference type="ChEBI" id="CHEBI:30616"/>
        <dbReference type="ChEBI" id="CHEBI:83421"/>
        <dbReference type="ChEBI" id="CHEBI:456216"/>
        <dbReference type="EC" id="2.7.11.1"/>
    </reaction>
</comment>
<evidence type="ECO:0000256" key="8">
    <source>
        <dbReference type="ARBA" id="ARBA00048679"/>
    </source>
</evidence>
<evidence type="ECO:0000256" key="1">
    <source>
        <dbReference type="ARBA" id="ARBA00012513"/>
    </source>
</evidence>
<comment type="catalytic activity">
    <reaction evidence="7">
        <text>L-threonyl-[protein] + ATP = O-phospho-L-threonyl-[protein] + ADP + H(+)</text>
        <dbReference type="Rhea" id="RHEA:46608"/>
        <dbReference type="Rhea" id="RHEA-COMP:11060"/>
        <dbReference type="Rhea" id="RHEA-COMP:11605"/>
        <dbReference type="ChEBI" id="CHEBI:15378"/>
        <dbReference type="ChEBI" id="CHEBI:30013"/>
        <dbReference type="ChEBI" id="CHEBI:30616"/>
        <dbReference type="ChEBI" id="CHEBI:61977"/>
        <dbReference type="ChEBI" id="CHEBI:456216"/>
        <dbReference type="EC" id="2.7.11.1"/>
    </reaction>
</comment>
<keyword evidence="4" id="KW-0547">Nucleotide-binding</keyword>
<evidence type="ECO:0000256" key="5">
    <source>
        <dbReference type="ARBA" id="ARBA00022777"/>
    </source>
</evidence>
<evidence type="ECO:0000256" key="2">
    <source>
        <dbReference type="ARBA" id="ARBA00022527"/>
    </source>
</evidence>
<evidence type="ECO:0000256" key="9">
    <source>
        <dbReference type="SAM" id="MobiDB-lite"/>
    </source>
</evidence>
<dbReference type="EMBL" id="CAADRA010005513">
    <property type="protein sequence ID" value="VFT90740.1"/>
    <property type="molecule type" value="Genomic_DNA"/>
</dbReference>
<dbReference type="GO" id="GO:0004674">
    <property type="term" value="F:protein serine/threonine kinase activity"/>
    <property type="evidence" value="ECO:0007669"/>
    <property type="project" value="UniProtKB-KW"/>
</dbReference>
<dbReference type="PROSITE" id="PS00108">
    <property type="entry name" value="PROTEIN_KINASE_ST"/>
    <property type="match status" value="1"/>
</dbReference>
<keyword evidence="5" id="KW-0418">Kinase</keyword>
<dbReference type="OrthoDB" id="71777at2759"/>
<gene>
    <name evidence="12" type="primary">Aste57867_13909</name>
    <name evidence="11" type="ORF">As57867_013858</name>
    <name evidence="12" type="ORF">ASTE57867_13909</name>
</gene>
<dbReference type="InterPro" id="IPR000719">
    <property type="entry name" value="Prot_kinase_dom"/>
</dbReference>
<dbReference type="Pfam" id="PF00069">
    <property type="entry name" value="Pkinase"/>
    <property type="match status" value="1"/>
</dbReference>
<dbReference type="SMART" id="SM00220">
    <property type="entry name" value="S_TKc"/>
    <property type="match status" value="1"/>
</dbReference>
<dbReference type="EMBL" id="VJMH01005492">
    <property type="protein sequence ID" value="KAF0695267.1"/>
    <property type="molecule type" value="Genomic_DNA"/>
</dbReference>
<dbReference type="GO" id="GO:0005524">
    <property type="term" value="F:ATP binding"/>
    <property type="evidence" value="ECO:0007669"/>
    <property type="project" value="UniProtKB-KW"/>
</dbReference>
<evidence type="ECO:0000256" key="7">
    <source>
        <dbReference type="ARBA" id="ARBA00047899"/>
    </source>
</evidence>
<keyword evidence="6" id="KW-0067">ATP-binding</keyword>